<evidence type="ECO:0000313" key="2">
    <source>
        <dbReference type="Proteomes" id="UP000619078"/>
    </source>
</evidence>
<comment type="caution">
    <text evidence="1">The sequence shown here is derived from an EMBL/GenBank/DDBJ whole genome shotgun (WGS) entry which is preliminary data.</text>
</comment>
<dbReference type="AlphaFoldDB" id="A0A926NPP5"/>
<gene>
    <name evidence="1" type="ORF">IDJ76_04710</name>
</gene>
<proteinExistence type="predicted"/>
<dbReference type="EMBL" id="JACWMX010000002">
    <property type="protein sequence ID" value="MBD1392392.1"/>
    <property type="molecule type" value="Genomic_DNA"/>
</dbReference>
<protein>
    <submittedName>
        <fullName evidence="1">Uncharacterized protein</fullName>
    </submittedName>
</protein>
<name>A0A926NPP5_9SPHI</name>
<organism evidence="1 2">
    <name type="scientific">Mucilaginibacter glaciei</name>
    <dbReference type="NCBI Taxonomy" id="2772109"/>
    <lineage>
        <taxon>Bacteria</taxon>
        <taxon>Pseudomonadati</taxon>
        <taxon>Bacteroidota</taxon>
        <taxon>Sphingobacteriia</taxon>
        <taxon>Sphingobacteriales</taxon>
        <taxon>Sphingobacteriaceae</taxon>
        <taxon>Mucilaginibacter</taxon>
    </lineage>
</organism>
<sequence length="57" mass="6987">MERKIKPMTMYCPNCGNLFNRKLHRSWSQKTFLFFMPLRKYHCDNCDKDVLIFKPSK</sequence>
<dbReference type="RefSeq" id="WP_191161291.1">
    <property type="nucleotide sequence ID" value="NZ_JACWMX010000002.1"/>
</dbReference>
<dbReference type="Proteomes" id="UP000619078">
    <property type="component" value="Unassembled WGS sequence"/>
</dbReference>
<keyword evidence="2" id="KW-1185">Reference proteome</keyword>
<evidence type="ECO:0000313" key="1">
    <source>
        <dbReference type="EMBL" id="MBD1392392.1"/>
    </source>
</evidence>
<reference evidence="1" key="1">
    <citation type="submission" date="2020-09" db="EMBL/GenBank/DDBJ databases">
        <title>Novel species of Mucilaginibacter isolated from a glacier on the Tibetan Plateau.</title>
        <authorList>
            <person name="Liu Q."/>
            <person name="Xin Y.-H."/>
        </authorList>
    </citation>
    <scope>NUCLEOTIDE SEQUENCE</scope>
    <source>
        <strain evidence="1">ZB1P21</strain>
    </source>
</reference>
<accession>A0A926NPP5</accession>